<evidence type="ECO:0000256" key="1">
    <source>
        <dbReference type="SAM" id="MobiDB-lite"/>
    </source>
</evidence>
<accession>A0A015JYF6</accession>
<feature type="region of interest" description="Disordered" evidence="1">
    <location>
        <begin position="31"/>
        <end position="140"/>
    </location>
</feature>
<feature type="compositionally biased region" description="Polar residues" evidence="1">
    <location>
        <begin position="242"/>
        <end position="260"/>
    </location>
</feature>
<feature type="compositionally biased region" description="Polar residues" evidence="1">
    <location>
        <begin position="303"/>
        <end position="315"/>
    </location>
</feature>
<feature type="region of interest" description="Disordered" evidence="1">
    <location>
        <begin position="559"/>
        <end position="639"/>
    </location>
</feature>
<name>A0A015JYF6_RHIIW</name>
<feature type="compositionally biased region" description="Basic residues" evidence="1">
    <location>
        <begin position="743"/>
        <end position="753"/>
    </location>
</feature>
<dbReference type="Proteomes" id="UP000022910">
    <property type="component" value="Unassembled WGS sequence"/>
</dbReference>
<feature type="compositionally biased region" description="Low complexity" evidence="1">
    <location>
        <begin position="455"/>
        <end position="489"/>
    </location>
</feature>
<feature type="compositionally biased region" description="Polar residues" evidence="1">
    <location>
        <begin position="579"/>
        <end position="590"/>
    </location>
</feature>
<evidence type="ECO:0000313" key="2">
    <source>
        <dbReference type="EMBL" id="EXX52141.1"/>
    </source>
</evidence>
<feature type="compositionally biased region" description="Basic and acidic residues" evidence="1">
    <location>
        <begin position="621"/>
        <end position="632"/>
    </location>
</feature>
<dbReference type="AlphaFoldDB" id="A0A015JYF6"/>
<feature type="region of interest" description="Disordered" evidence="1">
    <location>
        <begin position="446"/>
        <end position="489"/>
    </location>
</feature>
<feature type="region of interest" description="Disordered" evidence="1">
    <location>
        <begin position="733"/>
        <end position="765"/>
    </location>
</feature>
<feature type="compositionally biased region" description="Basic and acidic residues" evidence="1">
    <location>
        <begin position="161"/>
        <end position="174"/>
    </location>
</feature>
<keyword evidence="3" id="KW-1185">Reference proteome</keyword>
<gene>
    <name evidence="2" type="ORF">RirG_255610</name>
</gene>
<feature type="compositionally biased region" description="Polar residues" evidence="1">
    <location>
        <begin position="389"/>
        <end position="403"/>
    </location>
</feature>
<dbReference type="HOGENOM" id="CLU_382028_0_0_1"/>
<comment type="caution">
    <text evidence="2">The sequence shown here is derived from an EMBL/GenBank/DDBJ whole genome shotgun (WGS) entry which is preliminary data.</text>
</comment>
<dbReference type="EMBL" id="JEMT01029403">
    <property type="protein sequence ID" value="EXX52141.1"/>
    <property type="molecule type" value="Genomic_DNA"/>
</dbReference>
<feature type="region of interest" description="Disordered" evidence="1">
    <location>
        <begin position="153"/>
        <end position="176"/>
    </location>
</feature>
<organism evidence="2 3">
    <name type="scientific">Rhizophagus irregularis (strain DAOM 197198w)</name>
    <name type="common">Glomus intraradices</name>
    <dbReference type="NCBI Taxonomy" id="1432141"/>
    <lineage>
        <taxon>Eukaryota</taxon>
        <taxon>Fungi</taxon>
        <taxon>Fungi incertae sedis</taxon>
        <taxon>Mucoromycota</taxon>
        <taxon>Glomeromycotina</taxon>
        <taxon>Glomeromycetes</taxon>
        <taxon>Glomerales</taxon>
        <taxon>Glomeraceae</taxon>
        <taxon>Rhizophagus</taxon>
    </lineage>
</organism>
<protein>
    <submittedName>
        <fullName evidence="2">Uncharacterized protein</fullName>
    </submittedName>
</protein>
<proteinExistence type="predicted"/>
<feature type="compositionally biased region" description="Low complexity" evidence="1">
    <location>
        <begin position="281"/>
        <end position="295"/>
    </location>
</feature>
<dbReference type="OrthoDB" id="2450074at2759"/>
<feature type="compositionally biased region" description="Low complexity" evidence="1">
    <location>
        <begin position="371"/>
        <end position="380"/>
    </location>
</feature>
<feature type="compositionally biased region" description="Polar residues" evidence="1">
    <location>
        <begin position="90"/>
        <end position="105"/>
    </location>
</feature>
<sequence length="776" mass="86417">MSLRQPQQVPAAFEIRFSTTDSILEVVEIQPDQSAQSVPDPFKKRDKIPRSSGSIEQFSTINNINNNNNNGSSLKQKQRHHSESPLKKGISTNSDQVLKVKSSNAVGPEADKQQRVNGIGKNERSNSLGNDMFINSNSTERKNTLDDDLIIRNPNNKKQRSKFDEISSEKEKSKVIPNHQIMDLNGKADMVSSNNIKKIPSKTIPPPSSKNKLIMSTNTIDDNKSLQKDGIATPPATPPRSPQITPTISQKPSENDQSLITPPPSSSSDSTSTEFIDDYKSSSSRVSRPSKISQSSKKRRGSHSPQKSQSMLSTKRSIEMNAYQPPKKLQQPRGRRSYSVSGQVVTSEQPLDSNKSKEIKKSKQSPSPTTRSRIPRLSISSRERPTIAQKISQGSLSSQGSNKFNESKELLESYPLVNSKIEPPRNIRLSPSRPIINTALITDVEVGSESPTGRSPINHSSSSHSPTNHSPTNHSPTNHLPLNHSSSNHSIHQKKFISYDDVVIPTIAKKLKMNGQLPYVNHDALLGYSDEPEDLTPTSENGYMDITDQVVNLFDGPQIKSHKRQSSGPDSQHRRQRKNSSSGHSRNASKTHYIAPRKQPPQQTQSHEDVPSPTNSQFENSFDHHAPHDNQIRSKRGRSRREEYIISVREDDDIDLFIEPPPSMPLVLSEPSIVPTVQVEINDQIYQEKVEEEPSPVQIPVQIPVQTPVQIPVQTSVQIPVMQEIEYKTISTEVDSVPTVTSGKKKTGRKKQKKSDGGNLDDDDYVRKSKCRCAIM</sequence>
<feature type="region of interest" description="Disordered" evidence="1">
    <location>
        <begin position="221"/>
        <end position="403"/>
    </location>
</feature>
<feature type="compositionally biased region" description="Low complexity" evidence="1">
    <location>
        <begin position="61"/>
        <end position="70"/>
    </location>
</feature>
<reference evidence="2 3" key="1">
    <citation type="submission" date="2014-02" db="EMBL/GenBank/DDBJ databases">
        <title>Single nucleus genome sequencing reveals high similarity among nuclei of an endomycorrhizal fungus.</title>
        <authorList>
            <person name="Lin K."/>
            <person name="Geurts R."/>
            <person name="Zhang Z."/>
            <person name="Limpens E."/>
            <person name="Saunders D.G."/>
            <person name="Mu D."/>
            <person name="Pang E."/>
            <person name="Cao H."/>
            <person name="Cha H."/>
            <person name="Lin T."/>
            <person name="Zhou Q."/>
            <person name="Shang Y."/>
            <person name="Li Y."/>
            <person name="Ivanov S."/>
            <person name="Sharma T."/>
            <person name="Velzen R.V."/>
            <person name="Ruijter N.D."/>
            <person name="Aanen D.K."/>
            <person name="Win J."/>
            <person name="Kamoun S."/>
            <person name="Bisseling T."/>
            <person name="Huang S."/>
        </authorList>
    </citation>
    <scope>NUCLEOTIDE SEQUENCE [LARGE SCALE GENOMIC DNA]</scope>
    <source>
        <strain evidence="3">DAOM197198w</strain>
    </source>
</reference>
<evidence type="ECO:0000313" key="3">
    <source>
        <dbReference type="Proteomes" id="UP000022910"/>
    </source>
</evidence>
<feature type="compositionally biased region" description="Polar residues" evidence="1">
    <location>
        <begin position="125"/>
        <end position="138"/>
    </location>
</feature>
<feature type="compositionally biased region" description="Polar residues" evidence="1">
    <location>
        <begin position="51"/>
        <end position="60"/>
    </location>
</feature>
<feature type="compositionally biased region" description="Polar residues" evidence="1">
    <location>
        <begin position="338"/>
        <end position="353"/>
    </location>
</feature>